<evidence type="ECO:0000256" key="1">
    <source>
        <dbReference type="ARBA" id="ARBA00009437"/>
    </source>
</evidence>
<comment type="caution">
    <text evidence="6">The sequence shown here is derived from an EMBL/GenBank/DDBJ whole genome shotgun (WGS) entry which is preliminary data.</text>
</comment>
<organism evidence="6 7">
    <name type="scientific">Roseateles agri</name>
    <dbReference type="NCBI Taxonomy" id="3098619"/>
    <lineage>
        <taxon>Bacteria</taxon>
        <taxon>Pseudomonadati</taxon>
        <taxon>Pseudomonadota</taxon>
        <taxon>Betaproteobacteria</taxon>
        <taxon>Burkholderiales</taxon>
        <taxon>Sphaerotilaceae</taxon>
        <taxon>Roseateles</taxon>
    </lineage>
</organism>
<evidence type="ECO:0000313" key="7">
    <source>
        <dbReference type="Proteomes" id="UP001285263"/>
    </source>
</evidence>
<reference evidence="6 7" key="1">
    <citation type="submission" date="2023-11" db="EMBL/GenBank/DDBJ databases">
        <title>Paucibacter sp. nov., isolated from fresh soil in Korea.</title>
        <authorList>
            <person name="Le N.T.T."/>
        </authorList>
    </citation>
    <scope>NUCLEOTIDE SEQUENCE [LARGE SCALE GENOMIC DNA]</scope>
    <source>
        <strain evidence="6 7">R3-3</strain>
    </source>
</reference>
<dbReference type="InterPro" id="IPR058163">
    <property type="entry name" value="LysR-type_TF_proteobact-type"/>
</dbReference>
<dbReference type="EMBL" id="JAXCLA010000001">
    <property type="protein sequence ID" value="MDY0743554.1"/>
    <property type="molecule type" value="Genomic_DNA"/>
</dbReference>
<keyword evidence="2" id="KW-0805">Transcription regulation</keyword>
<comment type="similarity">
    <text evidence="1">Belongs to the LysR transcriptional regulatory family.</text>
</comment>
<dbReference type="Gene3D" id="1.10.10.10">
    <property type="entry name" value="Winged helix-like DNA-binding domain superfamily/Winged helix DNA-binding domain"/>
    <property type="match status" value="1"/>
</dbReference>
<keyword evidence="3" id="KW-0238">DNA-binding</keyword>
<accession>A0ABU5DBC0</accession>
<name>A0ABU5DBC0_9BURK</name>
<evidence type="ECO:0000256" key="2">
    <source>
        <dbReference type="ARBA" id="ARBA00023015"/>
    </source>
</evidence>
<keyword evidence="7" id="KW-1185">Reference proteome</keyword>
<dbReference type="SUPFAM" id="SSF53850">
    <property type="entry name" value="Periplasmic binding protein-like II"/>
    <property type="match status" value="1"/>
</dbReference>
<dbReference type="PANTHER" id="PTHR30537:SF58">
    <property type="entry name" value="HTH-TYPE TRANSCRIPTIONAL REGULATOR PERR"/>
    <property type="match status" value="1"/>
</dbReference>
<gene>
    <name evidence="6" type="ORF">SNE35_03515</name>
</gene>
<protein>
    <submittedName>
        <fullName evidence="6">LysR substrate-binding domain-containing protein</fullName>
    </submittedName>
</protein>
<proteinExistence type="inferred from homology"/>
<dbReference type="InterPro" id="IPR036388">
    <property type="entry name" value="WH-like_DNA-bd_sf"/>
</dbReference>
<dbReference type="Gene3D" id="3.40.190.10">
    <property type="entry name" value="Periplasmic binding protein-like II"/>
    <property type="match status" value="2"/>
</dbReference>
<dbReference type="Pfam" id="PF03466">
    <property type="entry name" value="LysR_substrate"/>
    <property type="match status" value="1"/>
</dbReference>
<evidence type="ECO:0000313" key="6">
    <source>
        <dbReference type="EMBL" id="MDY0743554.1"/>
    </source>
</evidence>
<keyword evidence="4" id="KW-0804">Transcription</keyword>
<evidence type="ECO:0000256" key="3">
    <source>
        <dbReference type="ARBA" id="ARBA00023125"/>
    </source>
</evidence>
<dbReference type="PANTHER" id="PTHR30537">
    <property type="entry name" value="HTH-TYPE TRANSCRIPTIONAL REGULATOR"/>
    <property type="match status" value="1"/>
</dbReference>
<evidence type="ECO:0000256" key="4">
    <source>
        <dbReference type="ARBA" id="ARBA00023163"/>
    </source>
</evidence>
<dbReference type="SUPFAM" id="SSF46785">
    <property type="entry name" value="Winged helix' DNA-binding domain"/>
    <property type="match status" value="1"/>
</dbReference>
<evidence type="ECO:0000259" key="5">
    <source>
        <dbReference type="PROSITE" id="PS50931"/>
    </source>
</evidence>
<dbReference type="PRINTS" id="PR00039">
    <property type="entry name" value="HTHLYSR"/>
</dbReference>
<sequence>MRKIPNFVLLRAFEAAARLQSFTGAAHELHLTPSAISHQIRELEAHFGRALFLRSHRRVDLTPEGRRLSEGLTRVFDALDASCSEVALAPSNQVLSVYCAPSFAAKWLGPRLAGFMQQHPEITIRLTSGAEPMDLTQAREVDLAISYGHALQRPGVVVTPLGKERIAPLCAPSLKPPKRAWKELIGELTLIDSQLNNVTWRDWFALNGLVMPQRPHQSFDRGALAISAAVDGLGVTLESVRFAARELQRGELVEVGAKVFKTIEREMHFLSLRTNEQRVEKVRCFSEWLLKQLKVSA</sequence>
<dbReference type="InterPro" id="IPR005119">
    <property type="entry name" value="LysR_subst-bd"/>
</dbReference>
<dbReference type="PROSITE" id="PS50931">
    <property type="entry name" value="HTH_LYSR"/>
    <property type="match status" value="1"/>
</dbReference>
<dbReference type="RefSeq" id="WP_320421449.1">
    <property type="nucleotide sequence ID" value="NZ_JAXCLA010000001.1"/>
</dbReference>
<feature type="domain" description="HTH lysR-type" evidence="5">
    <location>
        <begin position="5"/>
        <end position="62"/>
    </location>
</feature>
<dbReference type="InterPro" id="IPR036390">
    <property type="entry name" value="WH_DNA-bd_sf"/>
</dbReference>
<dbReference type="InterPro" id="IPR000847">
    <property type="entry name" value="LysR_HTH_N"/>
</dbReference>
<dbReference type="Proteomes" id="UP001285263">
    <property type="component" value="Unassembled WGS sequence"/>
</dbReference>
<dbReference type="Pfam" id="PF00126">
    <property type="entry name" value="HTH_1"/>
    <property type="match status" value="1"/>
</dbReference>